<feature type="transmembrane region" description="Helical" evidence="1">
    <location>
        <begin position="327"/>
        <end position="349"/>
    </location>
</feature>
<feature type="transmembrane region" description="Helical" evidence="1">
    <location>
        <begin position="38"/>
        <end position="58"/>
    </location>
</feature>
<gene>
    <name evidence="2" type="primary">nnrS</name>
    <name evidence="2" type="ORF">MTCD1_01323</name>
</gene>
<feature type="transmembrane region" description="Helical" evidence="1">
    <location>
        <begin position="361"/>
        <end position="388"/>
    </location>
</feature>
<evidence type="ECO:0000256" key="1">
    <source>
        <dbReference type="SAM" id="Phobius"/>
    </source>
</evidence>
<evidence type="ECO:0000313" key="2">
    <source>
        <dbReference type="EMBL" id="GAW95720.1"/>
    </source>
</evidence>
<comment type="caution">
    <text evidence="2">The sequence shown here is derived from an EMBL/GenBank/DDBJ whole genome shotgun (WGS) entry which is preliminary data.</text>
</comment>
<dbReference type="Pfam" id="PF05940">
    <property type="entry name" value="NnrS"/>
    <property type="match status" value="1"/>
</dbReference>
<feature type="transmembrane region" description="Helical" evidence="1">
    <location>
        <begin position="228"/>
        <end position="249"/>
    </location>
</feature>
<feature type="transmembrane region" description="Helical" evidence="1">
    <location>
        <begin position="161"/>
        <end position="181"/>
    </location>
</feature>
<feature type="transmembrane region" description="Helical" evidence="1">
    <location>
        <begin position="394"/>
        <end position="415"/>
    </location>
</feature>
<dbReference type="InterPro" id="IPR010266">
    <property type="entry name" value="NnrS"/>
</dbReference>
<feature type="transmembrane region" description="Helical" evidence="1">
    <location>
        <begin position="193"/>
        <end position="216"/>
    </location>
</feature>
<feature type="transmembrane region" description="Helical" evidence="1">
    <location>
        <begin position="78"/>
        <end position="95"/>
    </location>
</feature>
<sequence length="433" mass="47599">MLQSQDSPTSQLTYEQQEPSALTYLVQHPLLDLPFRSFFLLAVACSMFSLGIWAGYFNGYFTFVGNGISPLAWHIHEMIFGFGATVAVGFILTAAQTWTGQPSIKGLPVLAFIALWLLVRIALVINLPSTIIIAIVLQSFWWLGAIFVFAGLVVKSSNRRNYLFIPLLAVLMLLNISLLLLDFNGQHELTRHIASASVLMFCLLMGILAGRVIPFFTVSGAKLEAIKVPSWLTPLLTITAILAVLVFFSSAFIDLPFSPAGLMITAGLLHLIRQCYWRSFATRNIALLWSLHLSYFSLGLGLILMGMSYLPAGGTGFIQLAIPFGDALHMITIAAMGLMIFAMMSRVSLGHTGRALTPSKLVSWIFFLIMISALARVILPSLSFLPILVNQTLVAWNISALAWLIAGILFLKVYLTILTTKKLNKITPQDKDG</sequence>
<protein>
    <submittedName>
        <fullName evidence="2">Short-chain dehydrogenase</fullName>
    </submittedName>
</protein>
<dbReference type="EMBL" id="BDQM01000007">
    <property type="protein sequence ID" value="GAW95720.1"/>
    <property type="molecule type" value="Genomic_DNA"/>
</dbReference>
<feature type="transmembrane region" description="Helical" evidence="1">
    <location>
        <begin position="131"/>
        <end position="154"/>
    </location>
</feature>
<evidence type="ECO:0000313" key="3">
    <source>
        <dbReference type="Proteomes" id="UP000197068"/>
    </source>
</evidence>
<dbReference type="RefSeq" id="WP_057179748.1">
    <property type="nucleotide sequence ID" value="NZ_BDQM01000007.1"/>
</dbReference>
<keyword evidence="3" id="KW-1185">Reference proteome</keyword>
<name>A0ABQ0MTM1_9GAMM</name>
<proteinExistence type="predicted"/>
<keyword evidence="1" id="KW-0472">Membrane</keyword>
<accession>A0ABQ0MTM1</accession>
<feature type="transmembrane region" description="Helical" evidence="1">
    <location>
        <begin position="255"/>
        <end position="272"/>
    </location>
</feature>
<feature type="transmembrane region" description="Helical" evidence="1">
    <location>
        <begin position="107"/>
        <end position="125"/>
    </location>
</feature>
<feature type="transmembrane region" description="Helical" evidence="1">
    <location>
        <begin position="284"/>
        <end position="307"/>
    </location>
</feature>
<keyword evidence="1" id="KW-1133">Transmembrane helix</keyword>
<keyword evidence="1" id="KW-0812">Transmembrane</keyword>
<organism evidence="2 3">
    <name type="scientific">Colwellia marinimaniae</name>
    <dbReference type="NCBI Taxonomy" id="1513592"/>
    <lineage>
        <taxon>Bacteria</taxon>
        <taxon>Pseudomonadati</taxon>
        <taxon>Pseudomonadota</taxon>
        <taxon>Gammaproteobacteria</taxon>
        <taxon>Alteromonadales</taxon>
        <taxon>Colwelliaceae</taxon>
        <taxon>Colwellia</taxon>
    </lineage>
</organism>
<dbReference type="Proteomes" id="UP000197068">
    <property type="component" value="Unassembled WGS sequence"/>
</dbReference>
<reference evidence="2 3" key="1">
    <citation type="submission" date="2017-06" db="EMBL/GenBank/DDBJ databases">
        <title>Whole Genome Sequences of Colwellia marinimaniae MTCD1.</title>
        <authorList>
            <person name="Kusumoto H."/>
            <person name="Inoue M."/>
            <person name="Tanikawa K."/>
            <person name="Maeji H."/>
            <person name="Cameron J.H."/>
            <person name="Bartlett D.H."/>
        </authorList>
    </citation>
    <scope>NUCLEOTIDE SEQUENCE [LARGE SCALE GENOMIC DNA]</scope>
    <source>
        <strain evidence="2 3">MTCD1</strain>
    </source>
</reference>